<name>G4YVA3_PHYSP</name>
<dbReference type="Proteomes" id="UP000002640">
    <property type="component" value="Unassembled WGS sequence"/>
</dbReference>
<proteinExistence type="predicted"/>
<accession>G4YVA3</accession>
<evidence type="ECO:0000256" key="1">
    <source>
        <dbReference type="SAM" id="MobiDB-lite"/>
    </source>
</evidence>
<dbReference type="KEGG" id="psoj:PHYSODRAFT_373008"/>
<organism evidence="2 3">
    <name type="scientific">Phytophthora sojae (strain P6497)</name>
    <name type="common">Soybean stem and root rot agent</name>
    <name type="synonym">Phytophthora megasperma f. sp. glycines</name>
    <dbReference type="NCBI Taxonomy" id="1094619"/>
    <lineage>
        <taxon>Eukaryota</taxon>
        <taxon>Sar</taxon>
        <taxon>Stramenopiles</taxon>
        <taxon>Oomycota</taxon>
        <taxon>Peronosporomycetes</taxon>
        <taxon>Peronosporales</taxon>
        <taxon>Peronosporaceae</taxon>
        <taxon>Phytophthora</taxon>
    </lineage>
</organism>
<dbReference type="RefSeq" id="XP_009520198.1">
    <property type="nucleotide sequence ID" value="XM_009521903.1"/>
</dbReference>
<protein>
    <submittedName>
        <fullName evidence="2">Uncharacterized protein</fullName>
    </submittedName>
</protein>
<evidence type="ECO:0000313" key="2">
    <source>
        <dbReference type="EMBL" id="EGZ24910.1"/>
    </source>
</evidence>
<evidence type="ECO:0000313" key="3">
    <source>
        <dbReference type="Proteomes" id="UP000002640"/>
    </source>
</evidence>
<feature type="non-terminal residue" evidence="2">
    <location>
        <position position="310"/>
    </location>
</feature>
<sequence length="310" mass="35519">MTKTRAQRSNSPDDDADRASAPIFTPILPPRITSTSHAALVKWRKERREYEYTILNRAKGETDDLIVPIKNTFDEGLLRQWCRLRWKMSMSDVTDETILTEVDKIISAVRNNSVPDIDQEMAEHLRMDLSESDQLCSILIKSLEPKALREEVDRTARFQTCKAREDEVVLHDLILEKALDHEKAYQSQRRAKRHRDRGDHRPKTTPTPCPHCGDLHWFSECSKATDSEKAEIRRKLRAQRGDQTKRELMLRDPAIKLTRLSTPLVIVCVADHAITCTTSVQLRVLLNTASGPVAIHEPVECLVINDDDPE</sequence>
<reference evidence="2 3" key="1">
    <citation type="journal article" date="2006" name="Science">
        <title>Phytophthora genome sequences uncover evolutionary origins and mechanisms of pathogenesis.</title>
        <authorList>
            <person name="Tyler B.M."/>
            <person name="Tripathy S."/>
            <person name="Zhang X."/>
            <person name="Dehal P."/>
            <person name="Jiang R.H."/>
            <person name="Aerts A."/>
            <person name="Arredondo F.D."/>
            <person name="Baxter L."/>
            <person name="Bensasson D."/>
            <person name="Beynon J.L."/>
            <person name="Chapman J."/>
            <person name="Damasceno C.M."/>
            <person name="Dorrance A.E."/>
            <person name="Dou D."/>
            <person name="Dickerman A.W."/>
            <person name="Dubchak I.L."/>
            <person name="Garbelotto M."/>
            <person name="Gijzen M."/>
            <person name="Gordon S.G."/>
            <person name="Govers F."/>
            <person name="Grunwald N.J."/>
            <person name="Huang W."/>
            <person name="Ivors K.L."/>
            <person name="Jones R.W."/>
            <person name="Kamoun S."/>
            <person name="Krampis K."/>
            <person name="Lamour K.H."/>
            <person name="Lee M.K."/>
            <person name="McDonald W.H."/>
            <person name="Medina M."/>
            <person name="Meijer H.J."/>
            <person name="Nordberg E.K."/>
            <person name="Maclean D.J."/>
            <person name="Ospina-Giraldo M.D."/>
            <person name="Morris P.F."/>
            <person name="Phuntumart V."/>
            <person name="Putnam N.H."/>
            <person name="Rash S."/>
            <person name="Rose J.K."/>
            <person name="Sakihama Y."/>
            <person name="Salamov A.A."/>
            <person name="Savidor A."/>
            <person name="Scheuring C.F."/>
            <person name="Smith B.M."/>
            <person name="Sobral B.W."/>
            <person name="Terry A."/>
            <person name="Torto-Alalibo T.A."/>
            <person name="Win J."/>
            <person name="Xu Z."/>
            <person name="Zhang H."/>
            <person name="Grigoriev I.V."/>
            <person name="Rokhsar D.S."/>
            <person name="Boore J.L."/>
        </authorList>
    </citation>
    <scope>NUCLEOTIDE SEQUENCE [LARGE SCALE GENOMIC DNA]</scope>
    <source>
        <strain evidence="2 3">P6497</strain>
    </source>
</reference>
<dbReference type="AlphaFoldDB" id="G4YVA3"/>
<keyword evidence="3" id="KW-1185">Reference proteome</keyword>
<gene>
    <name evidence="2" type="ORF">PHYSODRAFT_373008</name>
</gene>
<feature type="region of interest" description="Disordered" evidence="1">
    <location>
        <begin position="184"/>
        <end position="207"/>
    </location>
</feature>
<feature type="region of interest" description="Disordered" evidence="1">
    <location>
        <begin position="1"/>
        <end position="28"/>
    </location>
</feature>
<dbReference type="InParanoid" id="G4YVA3"/>
<dbReference type="GeneID" id="20650403"/>
<dbReference type="EMBL" id="JH159152">
    <property type="protein sequence ID" value="EGZ24910.1"/>
    <property type="molecule type" value="Genomic_DNA"/>
</dbReference>
<dbReference type="OMA" id="REYEYTI"/>